<name>A0A195F803_9HYME</name>
<protein>
    <submittedName>
        <fullName evidence="1">Uncharacterized protein</fullName>
    </submittedName>
</protein>
<evidence type="ECO:0000313" key="2">
    <source>
        <dbReference type="Proteomes" id="UP000078541"/>
    </source>
</evidence>
<proteinExistence type="predicted"/>
<accession>A0A195F803</accession>
<gene>
    <name evidence="1" type="ORF">ALC56_08536</name>
</gene>
<organism evidence="1 2">
    <name type="scientific">Trachymyrmex septentrionalis</name>
    <dbReference type="NCBI Taxonomy" id="34720"/>
    <lineage>
        <taxon>Eukaryota</taxon>
        <taxon>Metazoa</taxon>
        <taxon>Ecdysozoa</taxon>
        <taxon>Arthropoda</taxon>
        <taxon>Hexapoda</taxon>
        <taxon>Insecta</taxon>
        <taxon>Pterygota</taxon>
        <taxon>Neoptera</taxon>
        <taxon>Endopterygota</taxon>
        <taxon>Hymenoptera</taxon>
        <taxon>Apocrita</taxon>
        <taxon>Aculeata</taxon>
        <taxon>Formicoidea</taxon>
        <taxon>Formicidae</taxon>
        <taxon>Myrmicinae</taxon>
        <taxon>Trachymyrmex</taxon>
    </lineage>
</organism>
<sequence>MTPFISSNCNLCLMEQCVLKNSTLFKQTHRHLHHLRSAKLCTMTVGILKSKIIDSSLIKPYDNPIYVSTIHCSMLSHRMISFGVTFVVCVDFRSFYHLMLINVPAKHV</sequence>
<keyword evidence="2" id="KW-1185">Reference proteome</keyword>
<evidence type="ECO:0000313" key="1">
    <source>
        <dbReference type="EMBL" id="KYN36745.1"/>
    </source>
</evidence>
<dbReference type="AlphaFoldDB" id="A0A195F803"/>
<reference evidence="1 2" key="1">
    <citation type="submission" date="2016-03" db="EMBL/GenBank/DDBJ databases">
        <title>Trachymyrmex septentrionalis WGS genome.</title>
        <authorList>
            <person name="Nygaard S."/>
            <person name="Hu H."/>
            <person name="Boomsma J."/>
            <person name="Zhang G."/>
        </authorList>
    </citation>
    <scope>NUCLEOTIDE SEQUENCE [LARGE SCALE GENOMIC DNA]</scope>
    <source>
        <strain evidence="1">Tsep2-gDNA-1</strain>
        <tissue evidence="1">Whole body</tissue>
    </source>
</reference>
<dbReference type="EMBL" id="KQ981727">
    <property type="protein sequence ID" value="KYN36745.1"/>
    <property type="molecule type" value="Genomic_DNA"/>
</dbReference>
<dbReference type="Proteomes" id="UP000078541">
    <property type="component" value="Unassembled WGS sequence"/>
</dbReference>